<sequence length="147" mass="17349">MLRCQDMLPNPHKRTLWFSIMCEDKIALDVNQLWYLLRNPIREMFRDCIHVSYFIIGLVRLWEASIPEKSQNIDPHLINEFTEILLVIRWPLGSCCGYSYVMFSSDGRLDYSAFSKHQINETVSSSRLHSDFVSKMPNRVLFQMKSV</sequence>
<keyword evidence="2" id="KW-1185">Reference proteome</keyword>
<reference evidence="1" key="1">
    <citation type="journal article" date="2023" name="G3 (Bethesda)">
        <title>A reference genome for the long-term kleptoplast-retaining sea slug Elysia crispata morphotype clarki.</title>
        <authorList>
            <person name="Eastman K.E."/>
            <person name="Pendleton A.L."/>
            <person name="Shaikh M.A."/>
            <person name="Suttiyut T."/>
            <person name="Ogas R."/>
            <person name="Tomko P."/>
            <person name="Gavelis G."/>
            <person name="Widhalm J.R."/>
            <person name="Wisecaver J.H."/>
        </authorList>
    </citation>
    <scope>NUCLEOTIDE SEQUENCE</scope>
    <source>
        <strain evidence="1">ECLA1</strain>
    </source>
</reference>
<evidence type="ECO:0000313" key="1">
    <source>
        <dbReference type="EMBL" id="KAK3793673.1"/>
    </source>
</evidence>
<dbReference type="Proteomes" id="UP001283361">
    <property type="component" value="Unassembled WGS sequence"/>
</dbReference>
<comment type="caution">
    <text evidence="1">The sequence shown here is derived from an EMBL/GenBank/DDBJ whole genome shotgun (WGS) entry which is preliminary data.</text>
</comment>
<dbReference type="AlphaFoldDB" id="A0AAE1ATG0"/>
<protein>
    <submittedName>
        <fullName evidence="1">Uncharacterized protein</fullName>
    </submittedName>
</protein>
<dbReference type="EMBL" id="JAWDGP010001186">
    <property type="protein sequence ID" value="KAK3793673.1"/>
    <property type="molecule type" value="Genomic_DNA"/>
</dbReference>
<name>A0AAE1ATG0_9GAST</name>
<organism evidence="1 2">
    <name type="scientific">Elysia crispata</name>
    <name type="common">lettuce slug</name>
    <dbReference type="NCBI Taxonomy" id="231223"/>
    <lineage>
        <taxon>Eukaryota</taxon>
        <taxon>Metazoa</taxon>
        <taxon>Spiralia</taxon>
        <taxon>Lophotrochozoa</taxon>
        <taxon>Mollusca</taxon>
        <taxon>Gastropoda</taxon>
        <taxon>Heterobranchia</taxon>
        <taxon>Euthyneura</taxon>
        <taxon>Panpulmonata</taxon>
        <taxon>Sacoglossa</taxon>
        <taxon>Placobranchoidea</taxon>
        <taxon>Plakobranchidae</taxon>
        <taxon>Elysia</taxon>
    </lineage>
</organism>
<evidence type="ECO:0000313" key="2">
    <source>
        <dbReference type="Proteomes" id="UP001283361"/>
    </source>
</evidence>
<gene>
    <name evidence="1" type="ORF">RRG08_014567</name>
</gene>
<accession>A0AAE1ATG0</accession>
<proteinExistence type="predicted"/>